<gene>
    <name evidence="1" type="ORF">ZOD2009_14401</name>
</gene>
<accession>E7QVP4</accession>
<evidence type="ECO:0000313" key="2">
    <source>
        <dbReference type="Proteomes" id="UP000003751"/>
    </source>
</evidence>
<dbReference type="PATRIC" id="fig|797209.4.peg.2838"/>
<dbReference type="AlphaFoldDB" id="E7QVP4"/>
<reference evidence="1 2" key="1">
    <citation type="journal article" date="2014" name="ISME J.">
        <title>Trehalose/2-sulfotrehalose biosynthesis and glycine-betaine uptake are widely spread mechanisms for osmoadaptation in the Halobacteriales.</title>
        <authorList>
            <person name="Youssef N.H."/>
            <person name="Savage-Ashlock K.N."/>
            <person name="McCully A.L."/>
            <person name="Luedtke B."/>
            <person name="Shaw E.I."/>
            <person name="Hoff W.D."/>
            <person name="Elshahed M.S."/>
        </authorList>
    </citation>
    <scope>NUCLEOTIDE SEQUENCE [LARGE SCALE GENOMIC DNA]</scope>
    <source>
        <strain evidence="1 2">DX253</strain>
    </source>
</reference>
<evidence type="ECO:0000313" key="1">
    <source>
        <dbReference type="EMBL" id="EFW91307.1"/>
    </source>
</evidence>
<dbReference type="PANTHER" id="PTHR38031">
    <property type="entry name" value="SULFUR CARRIER PROTEIN SLR0821-RELATED"/>
    <property type="match status" value="1"/>
</dbReference>
<sequence length="117" mass="12537">MDKPTFDGGAHFRHVPVGDDMRLTVYGPLRSSTGEKTVSMAFDGGTVEDALAVFVERYPRSETQLFDDDGSLRTSARISVNGERVEVDDACPADAEVTVFPAVQGGRTDGQGRPTDG</sequence>
<dbReference type="PANTHER" id="PTHR38031:SF1">
    <property type="entry name" value="SULFUR CARRIER PROTEIN CYSO"/>
    <property type="match status" value="1"/>
</dbReference>
<dbReference type="eggNOG" id="arCOG00536">
    <property type="taxonomic scope" value="Archaea"/>
</dbReference>
<protein>
    <submittedName>
        <fullName evidence="1">ThiamineS protein</fullName>
    </submittedName>
</protein>
<dbReference type="InterPro" id="IPR003749">
    <property type="entry name" value="ThiS/MoaD-like"/>
</dbReference>
<organism evidence="1 2">
    <name type="scientific">Haladaptatus paucihalophilus DX253</name>
    <dbReference type="NCBI Taxonomy" id="797209"/>
    <lineage>
        <taxon>Archaea</taxon>
        <taxon>Methanobacteriati</taxon>
        <taxon>Methanobacteriota</taxon>
        <taxon>Stenosarchaea group</taxon>
        <taxon>Halobacteria</taxon>
        <taxon>Halobacteriales</taxon>
        <taxon>Haladaptataceae</taxon>
        <taxon>Haladaptatus</taxon>
    </lineage>
</organism>
<dbReference type="SUPFAM" id="SSF54285">
    <property type="entry name" value="MoaD/ThiS"/>
    <property type="match status" value="1"/>
</dbReference>
<dbReference type="EMBL" id="AEMG01000015">
    <property type="protein sequence ID" value="EFW91307.1"/>
    <property type="molecule type" value="Genomic_DNA"/>
</dbReference>
<proteinExistence type="predicted"/>
<dbReference type="Gene3D" id="3.10.20.30">
    <property type="match status" value="1"/>
</dbReference>
<dbReference type="Proteomes" id="UP000003751">
    <property type="component" value="Unassembled WGS sequence"/>
</dbReference>
<dbReference type="InterPro" id="IPR054834">
    <property type="entry name" value="SAMP1_3"/>
</dbReference>
<dbReference type="STRING" id="797209.GCA_000376445_03395"/>
<dbReference type="InterPro" id="IPR012675">
    <property type="entry name" value="Beta-grasp_dom_sf"/>
</dbReference>
<name>E7QVP4_HALPU</name>
<dbReference type="InterPro" id="IPR016155">
    <property type="entry name" value="Mopterin_synth/thiamin_S_b"/>
</dbReference>
<dbReference type="OrthoDB" id="184665at2157"/>
<comment type="caution">
    <text evidence="1">The sequence shown here is derived from an EMBL/GenBank/DDBJ whole genome shotgun (WGS) entry which is preliminary data.</text>
</comment>
<dbReference type="Pfam" id="PF02597">
    <property type="entry name" value="ThiS"/>
    <property type="match status" value="1"/>
</dbReference>
<dbReference type="NCBIfam" id="NF041918">
    <property type="entry name" value="SAMP1"/>
    <property type="match status" value="1"/>
</dbReference>
<dbReference type="CDD" id="cd17040">
    <property type="entry name" value="Ubl_MoaD_like"/>
    <property type="match status" value="1"/>
</dbReference>
<dbReference type="InterPro" id="IPR052045">
    <property type="entry name" value="Sulfur_Carrier/Prot_Modifier"/>
</dbReference>